<dbReference type="PROSITE" id="PS50048">
    <property type="entry name" value="ZN2_CY6_FUNGAL_2"/>
    <property type="match status" value="1"/>
</dbReference>
<dbReference type="Proteomes" id="UP000005426">
    <property type="component" value="Unassembled WGS sequence"/>
</dbReference>
<reference evidence="3 4" key="1">
    <citation type="journal article" date="2011" name="Genome Biol.">
        <title>Comparative genome sequence analysis underscores mycoparasitism as the ancestral life style of Trichoderma.</title>
        <authorList>
            <person name="Kubicek C.P."/>
            <person name="Herrera-Estrella A."/>
            <person name="Seidl-Seiboth V."/>
            <person name="Martinez D.A."/>
            <person name="Druzhinina I.S."/>
            <person name="Thon M."/>
            <person name="Zeilinger S."/>
            <person name="Casas-Flores S."/>
            <person name="Horwitz B.A."/>
            <person name="Mukherjee P.K."/>
            <person name="Mukherjee M."/>
            <person name="Kredics L."/>
            <person name="Alcaraz L.D."/>
            <person name="Aerts A."/>
            <person name="Antal Z."/>
            <person name="Atanasova L."/>
            <person name="Cervantes-Badillo M.G."/>
            <person name="Challacombe J."/>
            <person name="Chertkov O."/>
            <person name="McCluskey K."/>
            <person name="Coulpier F."/>
            <person name="Deshpande N."/>
            <person name="von Doehren H."/>
            <person name="Ebbole D.J."/>
            <person name="Esquivel-Naranjo E.U."/>
            <person name="Fekete E."/>
            <person name="Flipphi M."/>
            <person name="Glaser F."/>
            <person name="Gomez-Rodriguez E.Y."/>
            <person name="Gruber S."/>
            <person name="Han C."/>
            <person name="Henrissat B."/>
            <person name="Hermosa R."/>
            <person name="Hernandez-Onate M."/>
            <person name="Karaffa L."/>
            <person name="Kosti I."/>
            <person name="Le Crom S."/>
            <person name="Lindquist E."/>
            <person name="Lucas S."/>
            <person name="Luebeck M."/>
            <person name="Luebeck P.S."/>
            <person name="Margeot A."/>
            <person name="Metz B."/>
            <person name="Misra M."/>
            <person name="Nevalainen H."/>
            <person name="Omann M."/>
            <person name="Packer N."/>
            <person name="Perrone G."/>
            <person name="Uresti-Rivera E.E."/>
            <person name="Salamov A."/>
            <person name="Schmoll M."/>
            <person name="Seiboth B."/>
            <person name="Shapiro H."/>
            <person name="Sukno S."/>
            <person name="Tamayo-Ramos J.A."/>
            <person name="Tisch D."/>
            <person name="Wiest A."/>
            <person name="Wilkinson H.H."/>
            <person name="Zhang M."/>
            <person name="Coutinho P.M."/>
            <person name="Kenerley C.M."/>
            <person name="Monte E."/>
            <person name="Baker S.E."/>
            <person name="Grigoriev I.V."/>
        </authorList>
    </citation>
    <scope>NUCLEOTIDE SEQUENCE [LARGE SCALE GENOMIC DNA]</scope>
    <source>
        <strain evidence="4">ATCC 20476 / IMI 206040</strain>
    </source>
</reference>
<evidence type="ECO:0000313" key="3">
    <source>
        <dbReference type="EMBL" id="EHK44590.1"/>
    </source>
</evidence>
<dbReference type="PROSITE" id="PS00463">
    <property type="entry name" value="ZN2_CY6_FUNGAL_1"/>
    <property type="match status" value="1"/>
</dbReference>
<dbReference type="KEGG" id="tatv:25781780"/>
<dbReference type="GeneID" id="25781780"/>
<dbReference type="OrthoDB" id="4216928at2759"/>
<dbReference type="SUPFAM" id="SSF57701">
    <property type="entry name" value="Zn2/Cys6 DNA-binding domain"/>
    <property type="match status" value="1"/>
</dbReference>
<dbReference type="EMBL" id="ABDG02000025">
    <property type="protein sequence ID" value="EHK44590.1"/>
    <property type="molecule type" value="Genomic_DNA"/>
</dbReference>
<dbReference type="Pfam" id="PF00172">
    <property type="entry name" value="Zn_clus"/>
    <property type="match status" value="1"/>
</dbReference>
<proteinExistence type="predicted"/>
<gene>
    <name evidence="3" type="ORF">TRIATDRAFT_300696</name>
</gene>
<name>G9NZ40_HYPAI</name>
<dbReference type="OMA" id="RSCQACV"/>
<dbReference type="AlphaFoldDB" id="G9NZ40"/>
<comment type="caution">
    <text evidence="3">The sequence shown here is derived from an EMBL/GenBank/DDBJ whole genome shotgun (WGS) entry which is preliminary data.</text>
</comment>
<sequence length="263" mass="29352">MATIRKACRNCTASKRKCTVQVPQCNRCSKKGLQCVYDLEPLSASAVDIKKDSKAASSAFNDIEFGYCIMKTLASLPSSNPGICKHEETFILDTMRIAVQSVHDLFRKGKPALFIHPGLHIRGNHNHYAMLTKNQAGSVNHPCFKHLLEVDIKAVPILEALTAVQALLIHMTISLFSSDSMEQANAERFIDILSVWTETLLIEAKPKLPAALSPWQTWLFGESVRRTILMSHGVVLLFFSLKYGFCSNCLFMESLPLDRRLGL</sequence>
<accession>G9NZ40</accession>
<dbReference type="Gene3D" id="4.10.240.10">
    <property type="entry name" value="Zn(2)-C6 fungal-type DNA-binding domain"/>
    <property type="match status" value="1"/>
</dbReference>
<protein>
    <recommendedName>
        <fullName evidence="2">Zn(2)-C6 fungal-type domain-containing protein</fullName>
    </recommendedName>
</protein>
<dbReference type="eggNOG" id="ENOG502T4ZA">
    <property type="taxonomic scope" value="Eukaryota"/>
</dbReference>
<organism evidence="3 4">
    <name type="scientific">Hypocrea atroviridis (strain ATCC 20476 / IMI 206040)</name>
    <name type="common">Trichoderma atroviride</name>
    <dbReference type="NCBI Taxonomy" id="452589"/>
    <lineage>
        <taxon>Eukaryota</taxon>
        <taxon>Fungi</taxon>
        <taxon>Dikarya</taxon>
        <taxon>Ascomycota</taxon>
        <taxon>Pezizomycotina</taxon>
        <taxon>Sordariomycetes</taxon>
        <taxon>Hypocreomycetidae</taxon>
        <taxon>Hypocreales</taxon>
        <taxon>Hypocreaceae</taxon>
        <taxon>Trichoderma</taxon>
    </lineage>
</organism>
<dbReference type="SMART" id="SM00066">
    <property type="entry name" value="GAL4"/>
    <property type="match status" value="1"/>
</dbReference>
<dbReference type="GO" id="GO:0000981">
    <property type="term" value="F:DNA-binding transcription factor activity, RNA polymerase II-specific"/>
    <property type="evidence" value="ECO:0007669"/>
    <property type="project" value="InterPro"/>
</dbReference>
<keyword evidence="1" id="KW-0539">Nucleus</keyword>
<evidence type="ECO:0000259" key="2">
    <source>
        <dbReference type="PROSITE" id="PS50048"/>
    </source>
</evidence>
<dbReference type="HOGENOM" id="CLU_024655_1_2_1"/>
<keyword evidence="4" id="KW-1185">Reference proteome</keyword>
<dbReference type="CDD" id="cd00067">
    <property type="entry name" value="GAL4"/>
    <property type="match status" value="1"/>
</dbReference>
<dbReference type="InterPro" id="IPR001138">
    <property type="entry name" value="Zn2Cys6_DnaBD"/>
</dbReference>
<evidence type="ECO:0000256" key="1">
    <source>
        <dbReference type="ARBA" id="ARBA00023242"/>
    </source>
</evidence>
<evidence type="ECO:0000313" key="4">
    <source>
        <dbReference type="Proteomes" id="UP000005426"/>
    </source>
</evidence>
<feature type="domain" description="Zn(2)-C6 fungal-type" evidence="2">
    <location>
        <begin position="7"/>
        <end position="37"/>
    </location>
</feature>
<dbReference type="InterPro" id="IPR036864">
    <property type="entry name" value="Zn2-C6_fun-type_DNA-bd_sf"/>
</dbReference>
<dbReference type="GO" id="GO:0008270">
    <property type="term" value="F:zinc ion binding"/>
    <property type="evidence" value="ECO:0007669"/>
    <property type="project" value="InterPro"/>
</dbReference>